<dbReference type="PANTHER" id="PTHR47074:SF48">
    <property type="entry name" value="POLYNUCLEOTIDYL TRANSFERASE, RIBONUCLEASE H-LIKE SUPERFAMILY PROTEIN"/>
    <property type="match status" value="1"/>
</dbReference>
<gene>
    <name evidence="2" type="ORF">FSB_LOCUS38274</name>
</gene>
<evidence type="ECO:0000313" key="2">
    <source>
        <dbReference type="EMBL" id="SPD10392.1"/>
    </source>
</evidence>
<dbReference type="InterPro" id="IPR002156">
    <property type="entry name" value="RNaseH_domain"/>
</dbReference>
<dbReference type="EMBL" id="OIVN01003334">
    <property type="protein sequence ID" value="SPD10392.1"/>
    <property type="molecule type" value="Genomic_DNA"/>
</dbReference>
<dbReference type="GO" id="GO:0004523">
    <property type="term" value="F:RNA-DNA hybrid ribonuclease activity"/>
    <property type="evidence" value="ECO:0007669"/>
    <property type="project" value="InterPro"/>
</dbReference>
<accession>A0A2N9HDY6</accession>
<feature type="domain" description="RNase H type-1" evidence="1">
    <location>
        <begin position="48"/>
        <end position="108"/>
    </location>
</feature>
<sequence length="111" mass="12459">MDRVEHTNAFVGGHLDEFLQCNARGEPPPKPCHQIRWTTPTQYRYKFNYDDAVFQDKGEVGLGVVVLDARGLPMASLVQRIKYPMSVEAVEALAAKRAIQFALEIGIREGN</sequence>
<dbReference type="Pfam" id="PF13456">
    <property type="entry name" value="RVT_3"/>
    <property type="match status" value="1"/>
</dbReference>
<dbReference type="GO" id="GO:0003676">
    <property type="term" value="F:nucleic acid binding"/>
    <property type="evidence" value="ECO:0007669"/>
    <property type="project" value="InterPro"/>
</dbReference>
<dbReference type="AlphaFoldDB" id="A0A2N9HDY6"/>
<name>A0A2N9HDY6_FAGSY</name>
<reference evidence="2" key="1">
    <citation type="submission" date="2018-02" db="EMBL/GenBank/DDBJ databases">
        <authorList>
            <person name="Cohen D.B."/>
            <person name="Kent A.D."/>
        </authorList>
    </citation>
    <scope>NUCLEOTIDE SEQUENCE</scope>
</reference>
<dbReference type="PANTHER" id="PTHR47074">
    <property type="entry name" value="BNAC02G40300D PROTEIN"/>
    <property type="match status" value="1"/>
</dbReference>
<evidence type="ECO:0000259" key="1">
    <source>
        <dbReference type="Pfam" id="PF13456"/>
    </source>
</evidence>
<protein>
    <recommendedName>
        <fullName evidence="1">RNase H type-1 domain-containing protein</fullName>
    </recommendedName>
</protein>
<dbReference type="InterPro" id="IPR052929">
    <property type="entry name" value="RNase_H-like_EbsB-rel"/>
</dbReference>
<proteinExistence type="predicted"/>
<organism evidence="2">
    <name type="scientific">Fagus sylvatica</name>
    <name type="common">Beechnut</name>
    <dbReference type="NCBI Taxonomy" id="28930"/>
    <lineage>
        <taxon>Eukaryota</taxon>
        <taxon>Viridiplantae</taxon>
        <taxon>Streptophyta</taxon>
        <taxon>Embryophyta</taxon>
        <taxon>Tracheophyta</taxon>
        <taxon>Spermatophyta</taxon>
        <taxon>Magnoliopsida</taxon>
        <taxon>eudicotyledons</taxon>
        <taxon>Gunneridae</taxon>
        <taxon>Pentapetalae</taxon>
        <taxon>rosids</taxon>
        <taxon>fabids</taxon>
        <taxon>Fagales</taxon>
        <taxon>Fagaceae</taxon>
        <taxon>Fagus</taxon>
    </lineage>
</organism>